<proteinExistence type="predicted"/>
<comment type="caution">
    <text evidence="2">The sequence shown here is derived from an EMBL/GenBank/DDBJ whole genome shotgun (WGS) entry which is preliminary data.</text>
</comment>
<dbReference type="AlphaFoldDB" id="A0AAJ5F5D3"/>
<reference evidence="2 3" key="1">
    <citation type="submission" date="2019-04" db="EMBL/GenBank/DDBJ databases">
        <title>Deinococcus metalilatus MA1002 mutant No.5.</title>
        <authorList>
            <person name="Park W."/>
            <person name="Park C."/>
        </authorList>
    </citation>
    <scope>NUCLEOTIDE SEQUENCE [LARGE SCALE GENOMIC DNA]</scope>
    <source>
        <strain evidence="2 3">MA1002-m5</strain>
    </source>
</reference>
<evidence type="ECO:0000313" key="2">
    <source>
        <dbReference type="EMBL" id="TLK30866.1"/>
    </source>
</evidence>
<dbReference type="Proteomes" id="UP000536909">
    <property type="component" value="Unassembled WGS sequence"/>
</dbReference>
<reference evidence="1 4" key="2">
    <citation type="submission" date="2020-08" db="EMBL/GenBank/DDBJ databases">
        <title>Genomic Encyclopedia of Type Strains, Phase IV (KMG-IV): sequencing the most valuable type-strain genomes for metagenomic binning, comparative biology and taxonomic classification.</title>
        <authorList>
            <person name="Goeker M."/>
        </authorList>
    </citation>
    <scope>NUCLEOTIDE SEQUENCE [LARGE SCALE GENOMIC DNA]</scope>
    <source>
        <strain evidence="1 4">DSM 105434</strain>
    </source>
</reference>
<evidence type="ECO:0000313" key="4">
    <source>
        <dbReference type="Proteomes" id="UP000536909"/>
    </source>
</evidence>
<dbReference type="RefSeq" id="WP_129117577.1">
    <property type="nucleotide sequence ID" value="NZ_BSUI01000040.1"/>
</dbReference>
<dbReference type="EMBL" id="VBRC01000002">
    <property type="protein sequence ID" value="TLK30866.1"/>
    <property type="molecule type" value="Genomic_DNA"/>
</dbReference>
<dbReference type="Proteomes" id="UP000308000">
    <property type="component" value="Unassembled WGS sequence"/>
</dbReference>
<protein>
    <submittedName>
        <fullName evidence="2">Uncharacterized protein</fullName>
    </submittedName>
</protein>
<dbReference type="EMBL" id="JACHFV010000002">
    <property type="protein sequence ID" value="MBB5293766.1"/>
    <property type="molecule type" value="Genomic_DNA"/>
</dbReference>
<evidence type="ECO:0000313" key="1">
    <source>
        <dbReference type="EMBL" id="MBB5293766.1"/>
    </source>
</evidence>
<sequence length="397" mass="45616">MLLPISAEPLNFPLNFTWTDKATAKAGAALLTQGDYDAIELRRYAEHQKCHGCDTREKAKTLVVVRDRLTGETFEIGLQCMGDLYGVNIGTLSQHASDVAKTRRSLALKLGLSGDLPTERQVAIIREAVATYVPVPERLLRELDGLDVWNLPPLEQDRVRDLHQLACYHREWREAPDHAHRRWRALSGHPAFAYTPRRQEVHDRCMRALSAAALLPETEIIRLISHLREAAAFKSKLARLAAPEEFPSREAYEAALEARLRARVRLGQPVDHRLSGDRAAAVFNPTQVVGLEARALYATAAVWDDEAEPFRERLHATEPYWKKVRRPVIAVGPVDFQQVPPVKGRRYNEKDEEWEEYDKEPAWTFRFRRVAWALVEPYTDTYPLWHTYGRDRLERYT</sequence>
<keyword evidence="4" id="KW-1185">Reference proteome</keyword>
<gene>
    <name evidence="2" type="ORF">FCS05_03685</name>
    <name evidence="1" type="ORF">HNQ10_000579</name>
</gene>
<accession>A0AAJ5F5D3</accession>
<name>A0AAJ5F5D3_9DEIO</name>
<organism evidence="2 3">
    <name type="scientific">Deinococcus metallilatus</name>
    <dbReference type="NCBI Taxonomy" id="1211322"/>
    <lineage>
        <taxon>Bacteria</taxon>
        <taxon>Thermotogati</taxon>
        <taxon>Deinococcota</taxon>
        <taxon>Deinococci</taxon>
        <taxon>Deinococcales</taxon>
        <taxon>Deinococcaceae</taxon>
        <taxon>Deinococcus</taxon>
    </lineage>
</organism>
<evidence type="ECO:0000313" key="3">
    <source>
        <dbReference type="Proteomes" id="UP000308000"/>
    </source>
</evidence>